<evidence type="ECO:0000313" key="6">
    <source>
        <dbReference type="Proteomes" id="UP000094385"/>
    </source>
</evidence>
<keyword evidence="6" id="KW-1185">Reference proteome</keyword>
<dbReference type="EMBL" id="KV454292">
    <property type="protein sequence ID" value="ODQ74601.1"/>
    <property type="molecule type" value="Genomic_DNA"/>
</dbReference>
<proteinExistence type="inferred from homology"/>
<dbReference type="GO" id="GO:0005524">
    <property type="term" value="F:ATP binding"/>
    <property type="evidence" value="ECO:0007669"/>
    <property type="project" value="UniProtKB-KW"/>
</dbReference>
<dbReference type="Gene3D" id="3.30.200.20">
    <property type="entry name" value="Phosphorylase Kinase, domain 1"/>
    <property type="match status" value="1"/>
</dbReference>
<gene>
    <name evidence="5" type="ORF">LIPSTDRAFT_70272</name>
</gene>
<dbReference type="InterPro" id="IPR008271">
    <property type="entry name" value="Ser/Thr_kinase_AS"/>
</dbReference>
<dbReference type="Proteomes" id="UP000094385">
    <property type="component" value="Unassembled WGS sequence"/>
</dbReference>
<keyword evidence="3" id="KW-0067">ATP-binding</keyword>
<reference evidence="5 6" key="1">
    <citation type="journal article" date="2016" name="Proc. Natl. Acad. Sci. U.S.A.">
        <title>Comparative genomics of biotechnologically important yeasts.</title>
        <authorList>
            <person name="Riley R."/>
            <person name="Haridas S."/>
            <person name="Wolfe K.H."/>
            <person name="Lopes M.R."/>
            <person name="Hittinger C.T."/>
            <person name="Goeker M."/>
            <person name="Salamov A.A."/>
            <person name="Wisecaver J.H."/>
            <person name="Long T.M."/>
            <person name="Calvey C.H."/>
            <person name="Aerts A.L."/>
            <person name="Barry K.W."/>
            <person name="Choi C."/>
            <person name="Clum A."/>
            <person name="Coughlan A.Y."/>
            <person name="Deshpande S."/>
            <person name="Douglass A.P."/>
            <person name="Hanson S.J."/>
            <person name="Klenk H.-P."/>
            <person name="LaButti K.M."/>
            <person name="Lapidus A."/>
            <person name="Lindquist E.A."/>
            <person name="Lipzen A.M."/>
            <person name="Meier-Kolthoff J.P."/>
            <person name="Ohm R.A."/>
            <person name="Otillar R.P."/>
            <person name="Pangilinan J.L."/>
            <person name="Peng Y."/>
            <person name="Rokas A."/>
            <person name="Rosa C.A."/>
            <person name="Scheuner C."/>
            <person name="Sibirny A.A."/>
            <person name="Slot J.C."/>
            <person name="Stielow J.B."/>
            <person name="Sun H."/>
            <person name="Kurtzman C.P."/>
            <person name="Blackwell M."/>
            <person name="Grigoriev I.V."/>
            <person name="Jeffries T.W."/>
        </authorList>
    </citation>
    <scope>NUCLEOTIDE SEQUENCE [LARGE SCALE GENOMIC DNA]</scope>
    <source>
        <strain evidence="5 6">NRRL Y-11557</strain>
    </source>
</reference>
<dbReference type="SUPFAM" id="SSF56112">
    <property type="entry name" value="Protein kinase-like (PK-like)"/>
    <property type="match status" value="1"/>
</dbReference>
<dbReference type="GO" id="GO:0000082">
    <property type="term" value="P:G1/S transition of mitotic cell cycle"/>
    <property type="evidence" value="ECO:0007669"/>
    <property type="project" value="TreeGrafter"/>
</dbReference>
<dbReference type="GO" id="GO:0010389">
    <property type="term" value="P:regulation of G2/M transition of mitotic cell cycle"/>
    <property type="evidence" value="ECO:0007669"/>
    <property type="project" value="TreeGrafter"/>
</dbReference>
<dbReference type="InterPro" id="IPR050108">
    <property type="entry name" value="CDK"/>
</dbReference>
<dbReference type="InterPro" id="IPR011009">
    <property type="entry name" value="Kinase-like_dom_sf"/>
</dbReference>
<dbReference type="PROSITE" id="PS00108">
    <property type="entry name" value="PROTEIN_KINASE_ST"/>
    <property type="match status" value="1"/>
</dbReference>
<dbReference type="GO" id="GO:0005737">
    <property type="term" value="C:cytoplasm"/>
    <property type="evidence" value="ECO:0007669"/>
    <property type="project" value="TreeGrafter"/>
</dbReference>
<evidence type="ECO:0000313" key="5">
    <source>
        <dbReference type="EMBL" id="ODQ74601.1"/>
    </source>
</evidence>
<comment type="similarity">
    <text evidence="1">Belongs to the protein kinase superfamily. CMGC Ser/Thr protein kinase family. CDC2/CDKX subfamily.</text>
</comment>
<accession>A0A1E3QAA9</accession>
<evidence type="ECO:0000256" key="2">
    <source>
        <dbReference type="ARBA" id="ARBA00022741"/>
    </source>
</evidence>
<dbReference type="GO" id="GO:0000307">
    <property type="term" value="C:cyclin-dependent protein kinase holoenzyme complex"/>
    <property type="evidence" value="ECO:0007669"/>
    <property type="project" value="TreeGrafter"/>
</dbReference>
<dbReference type="Pfam" id="PF00069">
    <property type="entry name" value="Pkinase"/>
    <property type="match status" value="1"/>
</dbReference>
<dbReference type="PROSITE" id="PS50011">
    <property type="entry name" value="PROTEIN_KINASE_DOM"/>
    <property type="match status" value="1"/>
</dbReference>
<dbReference type="STRING" id="675824.A0A1E3QAA9"/>
<dbReference type="GO" id="GO:0004693">
    <property type="term" value="F:cyclin-dependent protein serine/threonine kinase activity"/>
    <property type="evidence" value="ECO:0007669"/>
    <property type="project" value="TreeGrafter"/>
</dbReference>
<dbReference type="PANTHER" id="PTHR24056:SF576">
    <property type="entry name" value="SERINE_THREONINE-PROTEIN KINASE CSK1"/>
    <property type="match status" value="1"/>
</dbReference>
<dbReference type="GO" id="GO:0030332">
    <property type="term" value="F:cyclin binding"/>
    <property type="evidence" value="ECO:0007669"/>
    <property type="project" value="TreeGrafter"/>
</dbReference>
<dbReference type="GO" id="GO:0007165">
    <property type="term" value="P:signal transduction"/>
    <property type="evidence" value="ECO:0007669"/>
    <property type="project" value="TreeGrafter"/>
</dbReference>
<name>A0A1E3QAA9_LIPST</name>
<evidence type="ECO:0000259" key="4">
    <source>
        <dbReference type="PROSITE" id="PS50011"/>
    </source>
</evidence>
<dbReference type="GO" id="GO:0005634">
    <property type="term" value="C:nucleus"/>
    <property type="evidence" value="ECO:0007669"/>
    <property type="project" value="TreeGrafter"/>
</dbReference>
<keyword evidence="2" id="KW-0547">Nucleotide-binding</keyword>
<sequence>MIDSLHNYTDIDFHAEGAFSTIYRGRPTPPSPLSALYSEVALKVSNPSTQRAPHSPILESRILQTLRHKHVIPLLSAFYDDSDLVVVMPYMSLHFTGDVVTDSATRATIVRDITSAIAFLHNQGLIHRDIKPQNILLASKSGPAFLSDFGTAWVPATTSLSHVSLDSQGDSYLKRLQADIEPVNAKVTDVGTGPYRAPELLFGYPAYTESIDLWSWGCVIAELWHGKHLFDDQNRESSEISLVNAIFRKLGTPDLQQWPEANRFSAFVHIQFIRHPPQPFDQMLPNAPQEVIEVIAGLLRYESRQRIAAEKLLDMKYLL</sequence>
<dbReference type="PANTHER" id="PTHR24056">
    <property type="entry name" value="CELL DIVISION PROTEIN KINASE"/>
    <property type="match status" value="1"/>
</dbReference>
<feature type="domain" description="Protein kinase" evidence="4">
    <location>
        <begin position="8"/>
        <end position="318"/>
    </location>
</feature>
<dbReference type="SMART" id="SM00220">
    <property type="entry name" value="S_TKc"/>
    <property type="match status" value="1"/>
</dbReference>
<dbReference type="OrthoDB" id="413582at2759"/>
<evidence type="ECO:0000256" key="1">
    <source>
        <dbReference type="ARBA" id="ARBA00006485"/>
    </source>
</evidence>
<dbReference type="InterPro" id="IPR000719">
    <property type="entry name" value="Prot_kinase_dom"/>
</dbReference>
<protein>
    <recommendedName>
        <fullName evidence="4">Protein kinase domain-containing protein</fullName>
    </recommendedName>
</protein>
<organism evidence="5 6">
    <name type="scientific">Lipomyces starkeyi NRRL Y-11557</name>
    <dbReference type="NCBI Taxonomy" id="675824"/>
    <lineage>
        <taxon>Eukaryota</taxon>
        <taxon>Fungi</taxon>
        <taxon>Dikarya</taxon>
        <taxon>Ascomycota</taxon>
        <taxon>Saccharomycotina</taxon>
        <taxon>Lipomycetes</taxon>
        <taxon>Lipomycetales</taxon>
        <taxon>Lipomycetaceae</taxon>
        <taxon>Lipomyces</taxon>
    </lineage>
</organism>
<dbReference type="Gene3D" id="1.10.510.10">
    <property type="entry name" value="Transferase(Phosphotransferase) domain 1"/>
    <property type="match status" value="1"/>
</dbReference>
<dbReference type="AlphaFoldDB" id="A0A1E3QAA9"/>
<evidence type="ECO:0000256" key="3">
    <source>
        <dbReference type="ARBA" id="ARBA00022840"/>
    </source>
</evidence>
<dbReference type="GO" id="GO:0010468">
    <property type="term" value="P:regulation of gene expression"/>
    <property type="evidence" value="ECO:0007669"/>
    <property type="project" value="TreeGrafter"/>
</dbReference>